<feature type="domain" description="PucR C-terminal helix-turn-helix" evidence="1">
    <location>
        <begin position="2"/>
        <end position="51"/>
    </location>
</feature>
<name>A0A645HWG6_9ZZZZ</name>
<protein>
    <recommendedName>
        <fullName evidence="1">PucR C-terminal helix-turn-helix domain-containing protein</fullName>
    </recommendedName>
</protein>
<dbReference type="InterPro" id="IPR025736">
    <property type="entry name" value="PucR_C-HTH_dom"/>
</dbReference>
<sequence>MLISTFKTLIGYQFNTSKVSEKLFIHKNTVLQRKYKICELLGYNPEKYPYRQIFELSIILEKFVD</sequence>
<evidence type="ECO:0000259" key="1">
    <source>
        <dbReference type="Pfam" id="PF13556"/>
    </source>
</evidence>
<reference evidence="2" key="1">
    <citation type="submission" date="2019-08" db="EMBL/GenBank/DDBJ databases">
        <authorList>
            <person name="Kucharzyk K."/>
            <person name="Murdoch R.W."/>
            <person name="Higgins S."/>
            <person name="Loffler F."/>
        </authorList>
    </citation>
    <scope>NUCLEOTIDE SEQUENCE</scope>
</reference>
<organism evidence="2">
    <name type="scientific">bioreactor metagenome</name>
    <dbReference type="NCBI Taxonomy" id="1076179"/>
    <lineage>
        <taxon>unclassified sequences</taxon>
        <taxon>metagenomes</taxon>
        <taxon>ecological metagenomes</taxon>
    </lineage>
</organism>
<proteinExistence type="predicted"/>
<evidence type="ECO:0000313" key="2">
    <source>
        <dbReference type="EMBL" id="MPN43337.1"/>
    </source>
</evidence>
<dbReference type="InterPro" id="IPR042070">
    <property type="entry name" value="PucR_C-HTH_sf"/>
</dbReference>
<dbReference type="Pfam" id="PF13556">
    <property type="entry name" value="HTH_30"/>
    <property type="match status" value="1"/>
</dbReference>
<dbReference type="AlphaFoldDB" id="A0A645HWG6"/>
<dbReference type="EMBL" id="VSSQ01101681">
    <property type="protein sequence ID" value="MPN43337.1"/>
    <property type="molecule type" value="Genomic_DNA"/>
</dbReference>
<dbReference type="Gene3D" id="1.10.10.2840">
    <property type="entry name" value="PucR C-terminal helix-turn-helix domain"/>
    <property type="match status" value="1"/>
</dbReference>
<accession>A0A645HWG6</accession>
<comment type="caution">
    <text evidence="2">The sequence shown here is derived from an EMBL/GenBank/DDBJ whole genome shotgun (WGS) entry which is preliminary data.</text>
</comment>
<gene>
    <name evidence="2" type="ORF">SDC9_190896</name>
</gene>